<dbReference type="Gene3D" id="3.30.60.30">
    <property type="match status" value="1"/>
</dbReference>
<dbReference type="SMART" id="SM00280">
    <property type="entry name" value="KAZAL"/>
    <property type="match status" value="2"/>
</dbReference>
<dbReference type="Pfam" id="PF07648">
    <property type="entry name" value="Kazal_2"/>
    <property type="match status" value="2"/>
</dbReference>
<evidence type="ECO:0000313" key="3">
    <source>
        <dbReference type="EMBL" id="OWF41442.1"/>
    </source>
</evidence>
<organism evidence="3 4">
    <name type="scientific">Mizuhopecten yessoensis</name>
    <name type="common">Japanese scallop</name>
    <name type="synonym">Patinopecten yessoensis</name>
    <dbReference type="NCBI Taxonomy" id="6573"/>
    <lineage>
        <taxon>Eukaryota</taxon>
        <taxon>Metazoa</taxon>
        <taxon>Spiralia</taxon>
        <taxon>Lophotrochozoa</taxon>
        <taxon>Mollusca</taxon>
        <taxon>Bivalvia</taxon>
        <taxon>Autobranchia</taxon>
        <taxon>Pteriomorphia</taxon>
        <taxon>Pectinida</taxon>
        <taxon>Pectinoidea</taxon>
        <taxon>Pectinidae</taxon>
        <taxon>Mizuhopecten</taxon>
    </lineage>
</organism>
<dbReference type="Proteomes" id="UP000242188">
    <property type="component" value="Unassembled WGS sequence"/>
</dbReference>
<dbReference type="CDD" id="cd00104">
    <property type="entry name" value="KAZAL_FS"/>
    <property type="match status" value="1"/>
</dbReference>
<dbReference type="EMBL" id="NEDP02005391">
    <property type="protein sequence ID" value="OWF41442.1"/>
    <property type="molecule type" value="Genomic_DNA"/>
</dbReference>
<evidence type="ECO:0000313" key="4">
    <source>
        <dbReference type="Proteomes" id="UP000242188"/>
    </source>
</evidence>
<gene>
    <name evidence="3" type="ORF">KP79_PYT21889</name>
</gene>
<keyword evidence="4" id="KW-1185">Reference proteome</keyword>
<feature type="domain" description="Kazal-like" evidence="2">
    <location>
        <begin position="113"/>
        <end position="168"/>
    </location>
</feature>
<dbReference type="AlphaFoldDB" id="A0A210PY88"/>
<reference evidence="3 4" key="1">
    <citation type="journal article" date="2017" name="Nat. Ecol. Evol.">
        <title>Scallop genome provides insights into evolution of bilaterian karyotype and development.</title>
        <authorList>
            <person name="Wang S."/>
            <person name="Zhang J."/>
            <person name="Jiao W."/>
            <person name="Li J."/>
            <person name="Xun X."/>
            <person name="Sun Y."/>
            <person name="Guo X."/>
            <person name="Huan P."/>
            <person name="Dong B."/>
            <person name="Zhang L."/>
            <person name="Hu X."/>
            <person name="Sun X."/>
            <person name="Wang J."/>
            <person name="Zhao C."/>
            <person name="Wang Y."/>
            <person name="Wang D."/>
            <person name="Huang X."/>
            <person name="Wang R."/>
            <person name="Lv J."/>
            <person name="Li Y."/>
            <person name="Zhang Z."/>
            <person name="Liu B."/>
            <person name="Lu W."/>
            <person name="Hui Y."/>
            <person name="Liang J."/>
            <person name="Zhou Z."/>
            <person name="Hou R."/>
            <person name="Li X."/>
            <person name="Liu Y."/>
            <person name="Li H."/>
            <person name="Ning X."/>
            <person name="Lin Y."/>
            <person name="Zhao L."/>
            <person name="Xing Q."/>
            <person name="Dou J."/>
            <person name="Li Y."/>
            <person name="Mao J."/>
            <person name="Guo H."/>
            <person name="Dou H."/>
            <person name="Li T."/>
            <person name="Mu C."/>
            <person name="Jiang W."/>
            <person name="Fu Q."/>
            <person name="Fu X."/>
            <person name="Miao Y."/>
            <person name="Liu J."/>
            <person name="Yu Q."/>
            <person name="Li R."/>
            <person name="Liao H."/>
            <person name="Li X."/>
            <person name="Kong Y."/>
            <person name="Jiang Z."/>
            <person name="Chourrout D."/>
            <person name="Li R."/>
            <person name="Bao Z."/>
        </authorList>
    </citation>
    <scope>NUCLEOTIDE SEQUENCE [LARGE SCALE GENOMIC DNA]</scope>
    <source>
        <strain evidence="3 4">PY_sf001</strain>
    </source>
</reference>
<keyword evidence="1" id="KW-0732">Signal</keyword>
<dbReference type="InterPro" id="IPR036058">
    <property type="entry name" value="Kazal_dom_sf"/>
</dbReference>
<comment type="caution">
    <text evidence="3">The sequence shown here is derived from an EMBL/GenBank/DDBJ whole genome shotgun (WGS) entry which is preliminary data.</text>
</comment>
<accession>A0A210PY88</accession>
<feature type="chain" id="PRO_5012397235" description="Kazal-like domain-containing protein" evidence="1">
    <location>
        <begin position="19"/>
        <end position="168"/>
    </location>
</feature>
<dbReference type="PROSITE" id="PS51465">
    <property type="entry name" value="KAZAL_2"/>
    <property type="match status" value="1"/>
</dbReference>
<protein>
    <recommendedName>
        <fullName evidence="2">Kazal-like domain-containing protein</fullName>
    </recommendedName>
</protein>
<dbReference type="InterPro" id="IPR002350">
    <property type="entry name" value="Kazal_dom"/>
</dbReference>
<feature type="signal peptide" evidence="1">
    <location>
        <begin position="1"/>
        <end position="18"/>
    </location>
</feature>
<proteinExistence type="predicted"/>
<sequence>MDFKSTVIFAILASGALGNTSHLCDDIAHLDCQTYVQGDTDEEVCDNRNVLYNNFCEYSKAKCADDSISVASLGQCYGNRPVEIYTTKEPSITTPSPTAPSVTTPTPAPTLDPLLSIFCQNKDTISCAADIDPVCASNGRLYINKCDFTLALCDDTSLTLQDTHNCHH</sequence>
<name>A0A210PY88_MIZYE</name>
<evidence type="ECO:0000259" key="2">
    <source>
        <dbReference type="PROSITE" id="PS51465"/>
    </source>
</evidence>
<dbReference type="OrthoDB" id="6157426at2759"/>
<dbReference type="SUPFAM" id="SSF100895">
    <property type="entry name" value="Kazal-type serine protease inhibitors"/>
    <property type="match status" value="2"/>
</dbReference>
<evidence type="ECO:0000256" key="1">
    <source>
        <dbReference type="SAM" id="SignalP"/>
    </source>
</evidence>